<sequence length="200" mass="23108">MIWTRGSSVSCSKFANWVEVLIYLESRKAQKGDLDRLDQWAEVNCMCFNEAKCLVSWVITTPCNATGWGQSSWKAALQKRIWGFWLTGLNRSQQWTQVAKKANGIVVPFSNCVARAVIVPLYSALVRPHLKSHIQFCVCRYKKDIQVLECVQRTVKLVKDQEQASDEEKLRNLGLFSLEERRLRGNIITFYSYLKEVLVR</sequence>
<comment type="caution">
    <text evidence="1">The sequence shown here is derived from an EMBL/GenBank/DDBJ whole genome shotgun (WGS) entry which is preliminary data.</text>
</comment>
<dbReference type="OrthoDB" id="276744at2759"/>
<evidence type="ECO:0008006" key="3">
    <source>
        <dbReference type="Google" id="ProtNLM"/>
    </source>
</evidence>
<dbReference type="PANTHER" id="PTHR33332">
    <property type="entry name" value="REVERSE TRANSCRIPTASE DOMAIN-CONTAINING PROTEIN"/>
    <property type="match status" value="1"/>
</dbReference>
<evidence type="ECO:0000313" key="1">
    <source>
        <dbReference type="EMBL" id="RMC15635.1"/>
    </source>
</evidence>
<dbReference type="STRING" id="333673.A0A3M0KR42"/>
<evidence type="ECO:0000313" key="2">
    <source>
        <dbReference type="Proteomes" id="UP000269221"/>
    </source>
</evidence>
<proteinExistence type="predicted"/>
<organism evidence="1 2">
    <name type="scientific">Hirundo rustica rustica</name>
    <dbReference type="NCBI Taxonomy" id="333673"/>
    <lineage>
        <taxon>Eukaryota</taxon>
        <taxon>Metazoa</taxon>
        <taxon>Chordata</taxon>
        <taxon>Craniata</taxon>
        <taxon>Vertebrata</taxon>
        <taxon>Euteleostomi</taxon>
        <taxon>Archelosauria</taxon>
        <taxon>Archosauria</taxon>
        <taxon>Dinosauria</taxon>
        <taxon>Saurischia</taxon>
        <taxon>Theropoda</taxon>
        <taxon>Coelurosauria</taxon>
        <taxon>Aves</taxon>
        <taxon>Neognathae</taxon>
        <taxon>Neoaves</taxon>
        <taxon>Telluraves</taxon>
        <taxon>Australaves</taxon>
        <taxon>Passeriformes</taxon>
        <taxon>Sylvioidea</taxon>
        <taxon>Hirundinidae</taxon>
        <taxon>Hirundo</taxon>
    </lineage>
</organism>
<protein>
    <recommendedName>
        <fullName evidence="3">Reverse transcriptase domain-containing protein</fullName>
    </recommendedName>
</protein>
<accession>A0A3M0KR42</accession>
<dbReference type="EMBL" id="QRBI01000104">
    <property type="protein sequence ID" value="RMC15635.1"/>
    <property type="molecule type" value="Genomic_DNA"/>
</dbReference>
<dbReference type="AlphaFoldDB" id="A0A3M0KR42"/>
<reference evidence="1 2" key="1">
    <citation type="submission" date="2018-07" db="EMBL/GenBank/DDBJ databases">
        <title>A high quality draft genome assembly of the barn swallow (H. rustica rustica).</title>
        <authorList>
            <person name="Formenti G."/>
            <person name="Chiara M."/>
            <person name="Poveda L."/>
            <person name="Francoijs K.-J."/>
            <person name="Bonisoli-Alquati A."/>
            <person name="Canova L."/>
            <person name="Gianfranceschi L."/>
            <person name="Horner D.S."/>
            <person name="Saino N."/>
        </authorList>
    </citation>
    <scope>NUCLEOTIDE SEQUENCE [LARGE SCALE GENOMIC DNA]</scope>
    <source>
        <strain evidence="1">Chelidonia</strain>
        <tissue evidence="1">Blood</tissue>
    </source>
</reference>
<name>A0A3M0KR42_HIRRU</name>
<keyword evidence="2" id="KW-1185">Reference proteome</keyword>
<dbReference type="Proteomes" id="UP000269221">
    <property type="component" value="Unassembled WGS sequence"/>
</dbReference>
<gene>
    <name evidence="1" type="ORF">DUI87_07837</name>
</gene>